<protein>
    <recommendedName>
        <fullName evidence="1">DUF5641 domain-containing protein</fullName>
    </recommendedName>
</protein>
<feature type="domain" description="DUF5641" evidence="1">
    <location>
        <begin position="186"/>
        <end position="275"/>
    </location>
</feature>
<comment type="caution">
    <text evidence="2">The sequence shown here is derived from an EMBL/GenBank/DDBJ whole genome shotgun (WGS) entry which is preliminary data.</text>
</comment>
<sequence length="276" mass="32114">MLKSVPPSEIREMTDGYHPFNMDLELLGLDYLGPLYYRDQLHSQAKIWICFFTCMTTRAVHLGGTPDLIISDNATTFCSANDSLQSTIYNRKAAEKISAQLANRKIERRFITPLFHEKEDFMNVKRWLQKLKQYSIPDHFFFIHQRYIIFTTRRAIDFVSAQVELQLPSPNRNSLYIPPNRLSEWYKKTLVVLNNFWDMWYKDYLSAISSRHLQRIHQGRSSPLIPSVGYVVLIANIPRGQWLLAIITTIHRSKTNISRSATVPIANGHALQRSIN</sequence>
<dbReference type="Gene3D" id="3.30.420.10">
    <property type="entry name" value="Ribonuclease H-like superfamily/Ribonuclease H"/>
    <property type="match status" value="1"/>
</dbReference>
<dbReference type="Pfam" id="PF18701">
    <property type="entry name" value="DUF5641"/>
    <property type="match status" value="1"/>
</dbReference>
<dbReference type="PANTHER" id="PTHR47331">
    <property type="entry name" value="PHD-TYPE DOMAIN-CONTAINING PROTEIN"/>
    <property type="match status" value="1"/>
</dbReference>
<evidence type="ECO:0000259" key="1">
    <source>
        <dbReference type="Pfam" id="PF18701"/>
    </source>
</evidence>
<gene>
    <name evidence="2" type="primary">Necator_chrIV.g16049</name>
    <name evidence="2" type="ORF">RB195_002753</name>
</gene>
<accession>A0ABR1DKQ5</accession>
<reference evidence="2 3" key="1">
    <citation type="submission" date="2023-08" db="EMBL/GenBank/DDBJ databases">
        <title>A Necator americanus chromosomal reference genome.</title>
        <authorList>
            <person name="Ilik V."/>
            <person name="Petrzelkova K.J."/>
            <person name="Pardy F."/>
            <person name="Fuh T."/>
            <person name="Niatou-Singa F.S."/>
            <person name="Gouil Q."/>
            <person name="Baker L."/>
            <person name="Ritchie M.E."/>
            <person name="Jex A.R."/>
            <person name="Gazzola D."/>
            <person name="Li H."/>
            <person name="Toshio Fujiwara R."/>
            <person name="Zhan B."/>
            <person name="Aroian R.V."/>
            <person name="Pafco B."/>
            <person name="Schwarz E.M."/>
        </authorList>
    </citation>
    <scope>NUCLEOTIDE SEQUENCE [LARGE SCALE GENOMIC DNA]</scope>
    <source>
        <strain evidence="2 3">Aroian</strain>
        <tissue evidence="2">Whole animal</tissue>
    </source>
</reference>
<organism evidence="2 3">
    <name type="scientific">Necator americanus</name>
    <name type="common">Human hookworm</name>
    <dbReference type="NCBI Taxonomy" id="51031"/>
    <lineage>
        <taxon>Eukaryota</taxon>
        <taxon>Metazoa</taxon>
        <taxon>Ecdysozoa</taxon>
        <taxon>Nematoda</taxon>
        <taxon>Chromadorea</taxon>
        <taxon>Rhabditida</taxon>
        <taxon>Rhabditina</taxon>
        <taxon>Rhabditomorpha</taxon>
        <taxon>Strongyloidea</taxon>
        <taxon>Ancylostomatidae</taxon>
        <taxon>Bunostominae</taxon>
        <taxon>Necator</taxon>
    </lineage>
</organism>
<dbReference type="Proteomes" id="UP001303046">
    <property type="component" value="Unassembled WGS sequence"/>
</dbReference>
<evidence type="ECO:0000313" key="3">
    <source>
        <dbReference type="Proteomes" id="UP001303046"/>
    </source>
</evidence>
<name>A0ABR1DKQ5_NECAM</name>
<proteinExistence type="predicted"/>
<evidence type="ECO:0000313" key="2">
    <source>
        <dbReference type="EMBL" id="KAK6750969.1"/>
    </source>
</evidence>
<dbReference type="EMBL" id="JAVFWL010000004">
    <property type="protein sequence ID" value="KAK6750969.1"/>
    <property type="molecule type" value="Genomic_DNA"/>
</dbReference>
<dbReference type="InterPro" id="IPR040676">
    <property type="entry name" value="DUF5641"/>
</dbReference>
<dbReference type="InterPro" id="IPR036397">
    <property type="entry name" value="RNaseH_sf"/>
</dbReference>
<keyword evidence="3" id="KW-1185">Reference proteome</keyword>